<dbReference type="Pfam" id="PF02163">
    <property type="entry name" value="Peptidase_M50"/>
    <property type="match status" value="1"/>
</dbReference>
<dbReference type="PANTHER" id="PTHR42837:SF2">
    <property type="entry name" value="MEMBRANE METALLOPROTEASE ARASP2, CHLOROPLASTIC-RELATED"/>
    <property type="match status" value="1"/>
</dbReference>
<dbReference type="EC" id="3.4.24.-" evidence="11"/>
<dbReference type="InterPro" id="IPR036034">
    <property type="entry name" value="PDZ_sf"/>
</dbReference>
<evidence type="ECO:0000256" key="3">
    <source>
        <dbReference type="ARBA" id="ARBA00007931"/>
    </source>
</evidence>
<dbReference type="GO" id="GO:0008237">
    <property type="term" value="F:metallopeptidase activity"/>
    <property type="evidence" value="ECO:0007669"/>
    <property type="project" value="UniProtKB-KW"/>
</dbReference>
<comment type="caution">
    <text evidence="13">The sequence shown here is derived from an EMBL/GenBank/DDBJ whole genome shotgun (WGS) entry which is preliminary data.</text>
</comment>
<protein>
    <recommendedName>
        <fullName evidence="11">Zinc metalloprotease</fullName>
        <ecNumber evidence="11">3.4.24.-</ecNumber>
    </recommendedName>
</protein>
<sequence>MSVLAAIAVLAILIVVHELGHFTAARAQGIYANRFSIGFGPILWKYQGPETEYALRAFPLGGFVGFPDDDPESTIPQNDPNLLKNRPVLDRAIVISAGVIANLVFAYFLLVTQIGIAGTQDVNFQPGVLVPDVKTEISSAAAKAGMKPGDIVLAVDGKELGASRESIKTLMEAIQNRPNQPVALTVQREGKVLPTPLVVTPDANAKIGVQLAPNVTIERRRLSNPIEVFTLAASEFQRITVLTVQGFGQLITNFGQVADQISGPVRIVDEGAKLARSDAFNLFTFGALISINLAIINILPLPALDGGHLAFLLVEGLRGKPLPSKLQDGVMQTGLMLLLGLGIFLIVRDTTQLESVQKLFR</sequence>
<keyword evidence="14" id="KW-1185">Reference proteome</keyword>
<dbReference type="CDD" id="cd06163">
    <property type="entry name" value="S2P-M50_PDZ_RseP-like"/>
    <property type="match status" value="1"/>
</dbReference>
<dbReference type="SMART" id="SM00228">
    <property type="entry name" value="PDZ"/>
    <property type="match status" value="1"/>
</dbReference>
<dbReference type="Pfam" id="PF17820">
    <property type="entry name" value="PDZ_6"/>
    <property type="match status" value="1"/>
</dbReference>
<reference evidence="13 14" key="1">
    <citation type="submission" date="2022-04" db="EMBL/GenBank/DDBJ databases">
        <title>Positive selection, recombination, and allopatry shape intraspecific diversity of widespread and dominant cyanobacteria.</title>
        <authorList>
            <person name="Wei J."/>
            <person name="Shu W."/>
            <person name="Hu C."/>
        </authorList>
    </citation>
    <scope>NUCLEOTIDE SEQUENCE [LARGE SCALE GENOMIC DNA]</scope>
    <source>
        <strain evidence="13 14">AS-A4</strain>
    </source>
</reference>
<evidence type="ECO:0000256" key="9">
    <source>
        <dbReference type="ARBA" id="ARBA00023049"/>
    </source>
</evidence>
<feature type="transmembrane region" description="Helical" evidence="11">
    <location>
        <begin position="279"/>
        <end position="299"/>
    </location>
</feature>
<dbReference type="EMBL" id="JAMPLM010000002">
    <property type="protein sequence ID" value="MEP1057414.1"/>
    <property type="molecule type" value="Genomic_DNA"/>
</dbReference>
<dbReference type="InterPro" id="IPR004387">
    <property type="entry name" value="Pept_M50_Zn"/>
</dbReference>
<dbReference type="InterPro" id="IPR041489">
    <property type="entry name" value="PDZ_6"/>
</dbReference>
<keyword evidence="11" id="KW-0479">Metal-binding</keyword>
<evidence type="ECO:0000256" key="8">
    <source>
        <dbReference type="ARBA" id="ARBA00022989"/>
    </source>
</evidence>
<evidence type="ECO:0000259" key="12">
    <source>
        <dbReference type="PROSITE" id="PS50106"/>
    </source>
</evidence>
<evidence type="ECO:0000313" key="14">
    <source>
        <dbReference type="Proteomes" id="UP001476950"/>
    </source>
</evidence>
<dbReference type="Proteomes" id="UP001476950">
    <property type="component" value="Unassembled WGS sequence"/>
</dbReference>
<dbReference type="InterPro" id="IPR001478">
    <property type="entry name" value="PDZ"/>
</dbReference>
<dbReference type="PANTHER" id="PTHR42837">
    <property type="entry name" value="REGULATOR OF SIGMA-E PROTEASE RSEP"/>
    <property type="match status" value="1"/>
</dbReference>
<keyword evidence="5 11" id="KW-0812">Transmembrane</keyword>
<feature type="transmembrane region" description="Helical" evidence="11">
    <location>
        <begin position="92"/>
        <end position="110"/>
    </location>
</feature>
<keyword evidence="4" id="KW-0645">Protease</keyword>
<evidence type="ECO:0000256" key="6">
    <source>
        <dbReference type="ARBA" id="ARBA00022801"/>
    </source>
</evidence>
<keyword evidence="8 11" id="KW-1133">Transmembrane helix</keyword>
<dbReference type="InterPro" id="IPR008915">
    <property type="entry name" value="Peptidase_M50"/>
</dbReference>
<proteinExistence type="inferred from homology"/>
<comment type="cofactor">
    <cofactor evidence="1 11">
        <name>Zn(2+)</name>
        <dbReference type="ChEBI" id="CHEBI:29105"/>
    </cofactor>
</comment>
<evidence type="ECO:0000256" key="10">
    <source>
        <dbReference type="ARBA" id="ARBA00023136"/>
    </source>
</evidence>
<evidence type="ECO:0000256" key="2">
    <source>
        <dbReference type="ARBA" id="ARBA00004141"/>
    </source>
</evidence>
<gene>
    <name evidence="13" type="primary">rseP</name>
    <name evidence="13" type="ORF">NDI38_03130</name>
</gene>
<comment type="subcellular location">
    <subcellularLocation>
        <location evidence="2">Membrane</location>
        <topology evidence="2">Multi-pass membrane protein</topology>
    </subcellularLocation>
</comment>
<keyword evidence="10 11" id="KW-0472">Membrane</keyword>
<dbReference type="PROSITE" id="PS50106">
    <property type="entry name" value="PDZ"/>
    <property type="match status" value="1"/>
</dbReference>
<dbReference type="SUPFAM" id="SSF50156">
    <property type="entry name" value="PDZ domain-like"/>
    <property type="match status" value="1"/>
</dbReference>
<evidence type="ECO:0000256" key="4">
    <source>
        <dbReference type="ARBA" id="ARBA00022670"/>
    </source>
</evidence>
<organism evidence="13 14">
    <name type="scientific">Stenomitos frigidus AS-A4</name>
    <dbReference type="NCBI Taxonomy" id="2933935"/>
    <lineage>
        <taxon>Bacteria</taxon>
        <taxon>Bacillati</taxon>
        <taxon>Cyanobacteriota</taxon>
        <taxon>Cyanophyceae</taxon>
        <taxon>Leptolyngbyales</taxon>
        <taxon>Leptolyngbyaceae</taxon>
        <taxon>Stenomitos</taxon>
    </lineage>
</organism>
<dbReference type="Gene3D" id="2.30.42.10">
    <property type="match status" value="1"/>
</dbReference>
<name>A0ABV0KDY4_9CYAN</name>
<feature type="transmembrane region" description="Helical" evidence="11">
    <location>
        <begin position="329"/>
        <end position="347"/>
    </location>
</feature>
<evidence type="ECO:0000256" key="11">
    <source>
        <dbReference type="RuleBase" id="RU362031"/>
    </source>
</evidence>
<dbReference type="RefSeq" id="WP_190450376.1">
    <property type="nucleotide sequence ID" value="NZ_JAMPLM010000002.1"/>
</dbReference>
<evidence type="ECO:0000256" key="7">
    <source>
        <dbReference type="ARBA" id="ARBA00022833"/>
    </source>
</evidence>
<keyword evidence="9 11" id="KW-0482">Metalloprotease</keyword>
<keyword evidence="6 11" id="KW-0378">Hydrolase</keyword>
<keyword evidence="7 11" id="KW-0862">Zinc</keyword>
<comment type="similarity">
    <text evidence="3 11">Belongs to the peptidase M50B family.</text>
</comment>
<evidence type="ECO:0000256" key="1">
    <source>
        <dbReference type="ARBA" id="ARBA00001947"/>
    </source>
</evidence>
<evidence type="ECO:0000313" key="13">
    <source>
        <dbReference type="EMBL" id="MEP1057414.1"/>
    </source>
</evidence>
<dbReference type="NCBIfam" id="TIGR00054">
    <property type="entry name" value="RIP metalloprotease RseP"/>
    <property type="match status" value="2"/>
</dbReference>
<feature type="domain" description="PDZ" evidence="12">
    <location>
        <begin position="114"/>
        <end position="160"/>
    </location>
</feature>
<evidence type="ECO:0000256" key="5">
    <source>
        <dbReference type="ARBA" id="ARBA00022692"/>
    </source>
</evidence>
<accession>A0ABV0KDY4</accession>